<dbReference type="InterPro" id="IPR051045">
    <property type="entry name" value="TonB-dependent_transducer"/>
</dbReference>
<evidence type="ECO:0000256" key="1">
    <source>
        <dbReference type="SAM" id="Phobius"/>
    </source>
</evidence>
<feature type="transmembrane region" description="Helical" evidence="1">
    <location>
        <begin position="6"/>
        <end position="22"/>
    </location>
</feature>
<dbReference type="CDD" id="cd07341">
    <property type="entry name" value="M56_BlaR1_MecR1_like"/>
    <property type="match status" value="1"/>
</dbReference>
<feature type="transmembrane region" description="Helical" evidence="1">
    <location>
        <begin position="34"/>
        <end position="51"/>
    </location>
</feature>
<evidence type="ECO:0000313" key="3">
    <source>
        <dbReference type="EMBL" id="MBT1711200.1"/>
    </source>
</evidence>
<feature type="transmembrane region" description="Helical" evidence="1">
    <location>
        <begin position="125"/>
        <end position="146"/>
    </location>
</feature>
<feature type="transmembrane region" description="Helical" evidence="1">
    <location>
        <begin position="177"/>
        <end position="195"/>
    </location>
</feature>
<gene>
    <name evidence="3" type="ORF">KK062_23350</name>
</gene>
<keyword evidence="1" id="KW-1133">Transmembrane helix</keyword>
<comment type="caution">
    <text evidence="3">The sequence shown here is derived from an EMBL/GenBank/DDBJ whole genome shotgun (WGS) entry which is preliminary data.</text>
</comment>
<dbReference type="InterPro" id="IPR037682">
    <property type="entry name" value="TonB_C"/>
</dbReference>
<protein>
    <recommendedName>
        <fullName evidence="2">TonB C-terminal domain-containing protein</fullName>
    </recommendedName>
</protein>
<keyword evidence="1" id="KW-0472">Membrane</keyword>
<keyword evidence="4" id="KW-1185">Reference proteome</keyword>
<evidence type="ECO:0000259" key="2">
    <source>
        <dbReference type="PROSITE" id="PS52015"/>
    </source>
</evidence>
<dbReference type="EMBL" id="JAHESE010000030">
    <property type="protein sequence ID" value="MBT1711200.1"/>
    <property type="molecule type" value="Genomic_DNA"/>
</dbReference>
<dbReference type="AlphaFoldDB" id="A0AAP2E147"/>
<dbReference type="InterPro" id="IPR008756">
    <property type="entry name" value="Peptidase_M56"/>
</dbReference>
<dbReference type="PROSITE" id="PS52015">
    <property type="entry name" value="TONB_CTD"/>
    <property type="match status" value="1"/>
</dbReference>
<reference evidence="3 4" key="1">
    <citation type="submission" date="2021-05" db="EMBL/GenBank/DDBJ databases">
        <title>A Polyphasic approach of four new species of the genus Ohtaekwangia: Ohtaekwangia histidinii sp. nov., Ohtaekwangia cretensis sp. nov., Ohtaekwangia indiensis sp. nov., Ohtaekwangia reichenbachii sp. nov. from diverse environment.</title>
        <authorList>
            <person name="Octaviana S."/>
        </authorList>
    </citation>
    <scope>NUCLEOTIDE SEQUENCE [LARGE SCALE GENOMIC DNA]</scope>
    <source>
        <strain evidence="3 4">PWU5</strain>
    </source>
</reference>
<dbReference type="GO" id="GO:0055085">
    <property type="term" value="P:transmembrane transport"/>
    <property type="evidence" value="ECO:0007669"/>
    <property type="project" value="InterPro"/>
</dbReference>
<dbReference type="RefSeq" id="WP_254086775.1">
    <property type="nucleotide sequence ID" value="NZ_JAHESE010000030.1"/>
</dbReference>
<feature type="transmembrane region" description="Helical" evidence="1">
    <location>
        <begin position="89"/>
        <end position="113"/>
    </location>
</feature>
<dbReference type="Pfam" id="PF05569">
    <property type="entry name" value="Peptidase_M56"/>
    <property type="match status" value="1"/>
</dbReference>
<dbReference type="Proteomes" id="UP001319080">
    <property type="component" value="Unassembled WGS sequence"/>
</dbReference>
<proteinExistence type="predicted"/>
<organism evidence="3 4">
    <name type="scientific">Dawidia cretensis</name>
    <dbReference type="NCBI Taxonomy" id="2782350"/>
    <lineage>
        <taxon>Bacteria</taxon>
        <taxon>Pseudomonadati</taxon>
        <taxon>Bacteroidota</taxon>
        <taxon>Cytophagia</taxon>
        <taxon>Cytophagales</taxon>
        <taxon>Chryseotaleaceae</taxon>
        <taxon>Dawidia</taxon>
    </lineage>
</organism>
<feature type="transmembrane region" description="Helical" evidence="1">
    <location>
        <begin position="263"/>
        <end position="283"/>
    </location>
</feature>
<feature type="domain" description="TonB C-terminal" evidence="2">
    <location>
        <begin position="300"/>
        <end position="415"/>
    </location>
</feature>
<keyword evidence="1" id="KW-0812">Transmembrane</keyword>
<dbReference type="PANTHER" id="PTHR33446">
    <property type="entry name" value="PROTEIN TONB-RELATED"/>
    <property type="match status" value="1"/>
</dbReference>
<dbReference type="SUPFAM" id="SSF74653">
    <property type="entry name" value="TolA/TonB C-terminal domain"/>
    <property type="match status" value="1"/>
</dbReference>
<evidence type="ECO:0000313" key="4">
    <source>
        <dbReference type="Proteomes" id="UP001319080"/>
    </source>
</evidence>
<accession>A0AAP2E147</accession>
<name>A0AAP2E147_9BACT</name>
<sequence length="415" mass="47429">MESYLLKSGFSLIALYALYRVMLRYELNHQLNRFAGLACILFSIAVPFIQFKHVSQAGRFPGVFSVVTSRTADFRETVSSALSASTIDIVLALYIVGAAVCLFRCVFGLTTLLRIYIHSPRRRQWGFTVVGLSRQVSPFTFFNVLFVGKESMDDSERETMLLHERVHRDQYHSVDNIFLEAVAVMFWFNPVVWLFRREIKAEHEYYADARVLENGIDREDYQHILFKARTGVSIDFGNYLSSKTSLIKRFNMMTKTRTKSQHSYWRVSLYVALMSVIVFLGAFSARREEPQFDKIATYEQGEAAMYQILTKRIMYPASARHENRSGLVRVSFTVNEKGHVEHIKAETRKDGYLLKEMVVVGYYQTSEEAKGIDDALKAAAVQAVEGLGEFIPAQKDGKPVSCVLTLPIKFTLEKA</sequence>
<dbReference type="Gene3D" id="3.30.1150.10">
    <property type="match status" value="1"/>
</dbReference>